<keyword evidence="1" id="KW-0732">Signal</keyword>
<name>A0A1R4H2B6_9GAMM</name>
<proteinExistence type="predicted"/>
<dbReference type="RefSeq" id="WP_087142502.1">
    <property type="nucleotide sequence ID" value="NZ_FUKI01000048.1"/>
</dbReference>
<feature type="signal peptide" evidence="1">
    <location>
        <begin position="1"/>
        <end position="24"/>
    </location>
</feature>
<sequence length="489" mass="52816">MKLYPFHKIGLLLLVLCSCNVGFAEDQEDEQLTVNATTTDAEGGSSNDIKEANKLAEIFVLQKQLVYKLLQNIGITSDKLSPAVKNAINKPQTTNVKAFKAFCYCLDLMDKGEFKKAREQCDEAVKNDPNFAMAQQLLVSIPDHQETMPEIVSDHMNPPVATGLKPSPPKLLVMHNIPPDEPPVQLPSDLAGVDREVKGIDKSSPACNDAGQCGFYSTFWAYRNPDDVKTDSTAPFMNRVPVSISPVNAKDVISINQIGHEGEGFLNLQVDPAHNSGRITAFNDAQLNKGSNIVTNGQLERILLPTPSHKFTGLELGAYWTGFDFPRLTKGNHGSASGLFHGYVYFVEGQPTPLDIVNALGPQRYFFIGNGDFSSKGGPLVPCDGCGRGFALVDYPNEKLNNLVLNYKAPGVVAQITGNNVSLDPYGRFQFDQTSGHFSIGANSQDASSAKGVLVGGPFGPRGESFGGVGAIQNEKMQGIINYGGSSRK</sequence>
<dbReference type="AlphaFoldDB" id="A0A1R4H2B6"/>
<feature type="chain" id="PRO_5012367958" description="Transferrin-binding protein B C-lobe/N-lobe beta barrel domain-containing protein" evidence="1">
    <location>
        <begin position="25"/>
        <end position="489"/>
    </location>
</feature>
<keyword evidence="3" id="KW-1185">Reference proteome</keyword>
<organism evidence="2 3">
    <name type="scientific">Crenothrix polyspora</name>
    <dbReference type="NCBI Taxonomy" id="360316"/>
    <lineage>
        <taxon>Bacteria</taxon>
        <taxon>Pseudomonadati</taxon>
        <taxon>Pseudomonadota</taxon>
        <taxon>Gammaproteobacteria</taxon>
        <taxon>Methylococcales</taxon>
        <taxon>Crenotrichaceae</taxon>
        <taxon>Crenothrix</taxon>
    </lineage>
</organism>
<dbReference type="EMBL" id="FUKI01000048">
    <property type="protein sequence ID" value="SJM90363.1"/>
    <property type="molecule type" value="Genomic_DNA"/>
</dbReference>
<dbReference type="Proteomes" id="UP000195667">
    <property type="component" value="Unassembled WGS sequence"/>
</dbReference>
<gene>
    <name evidence="2" type="ORF">CRENPOLYSF1_1410013</name>
</gene>
<evidence type="ECO:0000256" key="1">
    <source>
        <dbReference type="SAM" id="SignalP"/>
    </source>
</evidence>
<evidence type="ECO:0000313" key="3">
    <source>
        <dbReference type="Proteomes" id="UP000195667"/>
    </source>
</evidence>
<evidence type="ECO:0008006" key="4">
    <source>
        <dbReference type="Google" id="ProtNLM"/>
    </source>
</evidence>
<dbReference type="PROSITE" id="PS51257">
    <property type="entry name" value="PROKAR_LIPOPROTEIN"/>
    <property type="match status" value="1"/>
</dbReference>
<reference evidence="3" key="1">
    <citation type="submission" date="2017-02" db="EMBL/GenBank/DDBJ databases">
        <authorList>
            <person name="Daims H."/>
        </authorList>
    </citation>
    <scope>NUCLEOTIDE SEQUENCE [LARGE SCALE GENOMIC DNA]</scope>
</reference>
<accession>A0A1R4H2B6</accession>
<protein>
    <recommendedName>
        <fullName evidence="4">Transferrin-binding protein B C-lobe/N-lobe beta barrel domain-containing protein</fullName>
    </recommendedName>
</protein>
<evidence type="ECO:0000313" key="2">
    <source>
        <dbReference type="EMBL" id="SJM90363.1"/>
    </source>
</evidence>
<dbReference type="OrthoDB" id="9178821at2"/>